<sequence length="187" mass="18681">MRAVPAPKVWVTGLTVGAIAAVVVLAVQADKGQKPHAVAARPSASASAGAHPTPTRSTAPAAVPAGSGTGRRVVYSLGKKTVWLVDASDAARRTFAVWPGTVSPAPGTYTVGARTRGAITGSDGVKIEHIVYFSVRSGVNVAFSNAVDGASPPPASGGQTGGIRMRVADGAALWTFASAGTKVAVVK</sequence>
<keyword evidence="3" id="KW-1185">Reference proteome</keyword>
<proteinExistence type="predicted"/>
<organism evidence="2 3">
    <name type="scientific">Streptomyces guryensis</name>
    <dbReference type="NCBI Taxonomy" id="2886947"/>
    <lineage>
        <taxon>Bacteria</taxon>
        <taxon>Bacillati</taxon>
        <taxon>Actinomycetota</taxon>
        <taxon>Actinomycetes</taxon>
        <taxon>Kitasatosporales</taxon>
        <taxon>Streptomycetaceae</taxon>
        <taxon>Streptomyces</taxon>
    </lineage>
</organism>
<reference evidence="2" key="1">
    <citation type="submission" date="2021-12" db="EMBL/GenBank/DDBJ databases">
        <authorList>
            <person name="Lee J.-H."/>
            <person name="Kim S.-B."/>
        </authorList>
    </citation>
    <scope>NUCLEOTIDE SEQUENCE</scope>
    <source>
        <strain evidence="2">NR30</strain>
    </source>
</reference>
<feature type="region of interest" description="Disordered" evidence="1">
    <location>
        <begin position="36"/>
        <end position="67"/>
    </location>
</feature>
<evidence type="ECO:0008006" key="4">
    <source>
        <dbReference type="Google" id="ProtNLM"/>
    </source>
</evidence>
<protein>
    <recommendedName>
        <fullName evidence="4">L,D-transpeptidase catalytic domain</fullName>
    </recommendedName>
</protein>
<comment type="caution">
    <text evidence="2">The sequence shown here is derived from an EMBL/GenBank/DDBJ whole genome shotgun (WGS) entry which is preliminary data.</text>
</comment>
<evidence type="ECO:0000313" key="2">
    <source>
        <dbReference type="EMBL" id="MCD9880526.1"/>
    </source>
</evidence>
<gene>
    <name evidence="2" type="ORF">LJ657_44665</name>
</gene>
<evidence type="ECO:0000313" key="3">
    <source>
        <dbReference type="Proteomes" id="UP001108029"/>
    </source>
</evidence>
<dbReference type="EMBL" id="JAJSBI010000041">
    <property type="protein sequence ID" value="MCD9880526.1"/>
    <property type="molecule type" value="Genomic_DNA"/>
</dbReference>
<evidence type="ECO:0000256" key="1">
    <source>
        <dbReference type="SAM" id="MobiDB-lite"/>
    </source>
</evidence>
<name>A0A9Q3Z9Q0_9ACTN</name>
<dbReference type="RefSeq" id="WP_232655457.1">
    <property type="nucleotide sequence ID" value="NZ_JAJSBI010000041.1"/>
</dbReference>
<feature type="compositionally biased region" description="Low complexity" evidence="1">
    <location>
        <begin position="37"/>
        <end position="50"/>
    </location>
</feature>
<accession>A0A9Q3Z9Q0</accession>
<dbReference type="Proteomes" id="UP001108029">
    <property type="component" value="Unassembled WGS sequence"/>
</dbReference>
<dbReference type="AlphaFoldDB" id="A0A9Q3Z9Q0"/>